<dbReference type="CDD" id="cd08278">
    <property type="entry name" value="benzyl_alcohol_DH"/>
    <property type="match status" value="1"/>
</dbReference>
<dbReference type="SMART" id="SM00829">
    <property type="entry name" value="PKS_ER"/>
    <property type="match status" value="1"/>
</dbReference>
<comment type="caution">
    <text evidence="8">The sequence shown here is derived from an EMBL/GenBank/DDBJ whole genome shotgun (WGS) entry which is preliminary data.</text>
</comment>
<evidence type="ECO:0000256" key="1">
    <source>
        <dbReference type="ARBA" id="ARBA00001947"/>
    </source>
</evidence>
<dbReference type="PANTHER" id="PTHR43350">
    <property type="entry name" value="NAD-DEPENDENT ALCOHOL DEHYDROGENASE"/>
    <property type="match status" value="1"/>
</dbReference>
<dbReference type="InterPro" id="IPR036291">
    <property type="entry name" value="NAD(P)-bd_dom_sf"/>
</dbReference>
<keyword evidence="5" id="KW-0560">Oxidoreductase</keyword>
<dbReference type="Gene3D" id="3.40.50.720">
    <property type="entry name" value="NAD(P)-binding Rossmann-like Domain"/>
    <property type="match status" value="1"/>
</dbReference>
<dbReference type="InterPro" id="IPR013154">
    <property type="entry name" value="ADH-like_N"/>
</dbReference>
<dbReference type="EMBL" id="CAVMBE010000003">
    <property type="protein sequence ID" value="CAK3798693.1"/>
    <property type="molecule type" value="Genomic_DNA"/>
</dbReference>
<dbReference type="GO" id="GO:0008270">
    <property type="term" value="F:zinc ion binding"/>
    <property type="evidence" value="ECO:0007669"/>
    <property type="project" value="InterPro"/>
</dbReference>
<evidence type="ECO:0000256" key="2">
    <source>
        <dbReference type="ARBA" id="ARBA00008072"/>
    </source>
</evidence>
<dbReference type="SUPFAM" id="SSF50129">
    <property type="entry name" value="GroES-like"/>
    <property type="match status" value="1"/>
</dbReference>
<dbReference type="InterPro" id="IPR002328">
    <property type="entry name" value="ADH_Zn_CS"/>
</dbReference>
<dbReference type="SUPFAM" id="SSF51735">
    <property type="entry name" value="NAD(P)-binding Rossmann-fold domains"/>
    <property type="match status" value="1"/>
</dbReference>
<dbReference type="PANTHER" id="PTHR43350:SF2">
    <property type="entry name" value="GROES-LIKE ZINC-BINDING ALCOHOL DEHYDROGENASE FAMILY PROTEIN"/>
    <property type="match status" value="1"/>
</dbReference>
<dbReference type="Proteomes" id="UP001296104">
    <property type="component" value="Unassembled WGS sequence"/>
</dbReference>
<accession>A0AAI8YRU3</accession>
<name>A0AAI8YRU3_9PEZI</name>
<keyword evidence="4 6" id="KW-0862">Zinc</keyword>
<protein>
    <submittedName>
        <fullName evidence="8">Aryl-alcohol dehydrogenase</fullName>
    </submittedName>
</protein>
<proteinExistence type="inferred from homology"/>
<evidence type="ECO:0000313" key="9">
    <source>
        <dbReference type="Proteomes" id="UP001296104"/>
    </source>
</evidence>
<comment type="cofactor">
    <cofactor evidence="1 6">
        <name>Zn(2+)</name>
        <dbReference type="ChEBI" id="CHEBI:29105"/>
    </cofactor>
</comment>
<keyword evidence="9" id="KW-1185">Reference proteome</keyword>
<sequence length="417" mass="44705">MSGRASSNIPPPILKVWQREEQNLQRKYQSAGFNMTSTRAIVCHDTLDNGGWKMEEVSVRPLEEGELLVEMVATGVCHTDALIGGLPGGSSPIAFYPRILGHEGSGYVREIGPNVTCAKPGDAVLCSFAFCNRCEICKAGHHSNCNSFNELNFGPANVFHLASKSGEPEVGGTFFGQSSFANFSIVKQCSVVNASNIGVEDKKDLQLFAPLGCGIQTGSGTVVNVSGAGPKDSICIMGLGGVGLSAVMGAKIMGCRQIIGIDKIPSRLQLAQELGCTHVIDGSKLDEGKTLSDVVQDIADGVGPTITIDTTGAPVLMDAGTKFTRNHGKYIQVGSPPFDYMLGNLSAFEFMISGKQYIGAIEGGAYPPEYVPQMIRWYREGKFPIDRLMKLIPADQFHEALHEMHTGETIKPILTWS</sequence>
<comment type="similarity">
    <text evidence="2 6">Belongs to the zinc-containing alcohol dehydrogenase family.</text>
</comment>
<dbReference type="InterPro" id="IPR011032">
    <property type="entry name" value="GroES-like_sf"/>
</dbReference>
<dbReference type="GO" id="GO:0016491">
    <property type="term" value="F:oxidoreductase activity"/>
    <property type="evidence" value="ECO:0007669"/>
    <property type="project" value="UniProtKB-KW"/>
</dbReference>
<dbReference type="InterPro" id="IPR013149">
    <property type="entry name" value="ADH-like_C"/>
</dbReference>
<dbReference type="Gene3D" id="3.90.180.10">
    <property type="entry name" value="Medium-chain alcohol dehydrogenases, catalytic domain"/>
    <property type="match status" value="1"/>
</dbReference>
<dbReference type="Pfam" id="PF00107">
    <property type="entry name" value="ADH_zinc_N"/>
    <property type="match status" value="1"/>
</dbReference>
<gene>
    <name evidence="8" type="ORF">LECACI_7A000824</name>
</gene>
<dbReference type="Pfam" id="PF08240">
    <property type="entry name" value="ADH_N"/>
    <property type="match status" value="1"/>
</dbReference>
<evidence type="ECO:0000256" key="5">
    <source>
        <dbReference type="ARBA" id="ARBA00023002"/>
    </source>
</evidence>
<evidence type="ECO:0000256" key="4">
    <source>
        <dbReference type="ARBA" id="ARBA00022833"/>
    </source>
</evidence>
<dbReference type="AlphaFoldDB" id="A0AAI8YRU3"/>
<feature type="domain" description="Enoyl reductase (ER)" evidence="7">
    <location>
        <begin position="45"/>
        <end position="358"/>
    </location>
</feature>
<dbReference type="InterPro" id="IPR020843">
    <property type="entry name" value="ER"/>
</dbReference>
<evidence type="ECO:0000259" key="7">
    <source>
        <dbReference type="SMART" id="SM00829"/>
    </source>
</evidence>
<reference evidence="8" key="1">
    <citation type="submission" date="2023-11" db="EMBL/GenBank/DDBJ databases">
        <authorList>
            <person name="Alioto T."/>
            <person name="Alioto T."/>
            <person name="Gomez Garrido J."/>
        </authorList>
    </citation>
    <scope>NUCLEOTIDE SEQUENCE</scope>
</reference>
<keyword evidence="3 6" id="KW-0479">Metal-binding</keyword>
<evidence type="ECO:0000313" key="8">
    <source>
        <dbReference type="EMBL" id="CAK3798693.1"/>
    </source>
</evidence>
<evidence type="ECO:0000256" key="6">
    <source>
        <dbReference type="RuleBase" id="RU361277"/>
    </source>
</evidence>
<dbReference type="PROSITE" id="PS00059">
    <property type="entry name" value="ADH_ZINC"/>
    <property type="match status" value="1"/>
</dbReference>
<evidence type="ECO:0000256" key="3">
    <source>
        <dbReference type="ARBA" id="ARBA00022723"/>
    </source>
</evidence>
<organism evidence="8 9">
    <name type="scientific">Lecanosticta acicola</name>
    <dbReference type="NCBI Taxonomy" id="111012"/>
    <lineage>
        <taxon>Eukaryota</taxon>
        <taxon>Fungi</taxon>
        <taxon>Dikarya</taxon>
        <taxon>Ascomycota</taxon>
        <taxon>Pezizomycotina</taxon>
        <taxon>Dothideomycetes</taxon>
        <taxon>Dothideomycetidae</taxon>
        <taxon>Mycosphaerellales</taxon>
        <taxon>Mycosphaerellaceae</taxon>
        <taxon>Lecanosticta</taxon>
    </lineage>
</organism>